<organism evidence="2 3">
    <name type="scientific">Halomonas flagellata</name>
    <dbReference type="NCBI Taxonomy" id="2920385"/>
    <lineage>
        <taxon>Bacteria</taxon>
        <taxon>Pseudomonadati</taxon>
        <taxon>Pseudomonadota</taxon>
        <taxon>Gammaproteobacteria</taxon>
        <taxon>Oceanospirillales</taxon>
        <taxon>Halomonadaceae</taxon>
        <taxon>Halomonas</taxon>
    </lineage>
</organism>
<accession>A0ABS9RU39</accession>
<protein>
    <submittedName>
        <fullName evidence="2">Uncharacterized protein</fullName>
    </submittedName>
</protein>
<evidence type="ECO:0000313" key="2">
    <source>
        <dbReference type="EMBL" id="MCH4563373.1"/>
    </source>
</evidence>
<dbReference type="Proteomes" id="UP001202117">
    <property type="component" value="Unassembled WGS sequence"/>
</dbReference>
<evidence type="ECO:0000313" key="3">
    <source>
        <dbReference type="Proteomes" id="UP001202117"/>
    </source>
</evidence>
<keyword evidence="1" id="KW-1133">Transmembrane helix</keyword>
<dbReference type="EMBL" id="JAKVPY010000009">
    <property type="protein sequence ID" value="MCH4563373.1"/>
    <property type="molecule type" value="Genomic_DNA"/>
</dbReference>
<keyword evidence="1" id="KW-0472">Membrane</keyword>
<sequence length="62" mass="6338">MIVALTNPFHTLAAWLVGLLPAGSGSLATGSAALLGIFLVLMAIVLPICLAGAAIERYFGRL</sequence>
<evidence type="ECO:0000256" key="1">
    <source>
        <dbReference type="SAM" id="Phobius"/>
    </source>
</evidence>
<dbReference type="RefSeq" id="WP_240568082.1">
    <property type="nucleotide sequence ID" value="NZ_JAKVPY010000009.1"/>
</dbReference>
<keyword evidence="3" id="KW-1185">Reference proteome</keyword>
<gene>
    <name evidence="2" type="ORF">MKP05_09545</name>
</gene>
<comment type="caution">
    <text evidence="2">The sequence shown here is derived from an EMBL/GenBank/DDBJ whole genome shotgun (WGS) entry which is preliminary data.</text>
</comment>
<reference evidence="2 3" key="1">
    <citation type="submission" date="2022-02" db="EMBL/GenBank/DDBJ databases">
        <title>Halomonas fukangensis sp. nov., a halophilic bacterium isolated from a bulk soil of Kalidium foliatum at Fukang.</title>
        <authorList>
            <person name="Huang Y."/>
        </authorList>
    </citation>
    <scope>NUCLEOTIDE SEQUENCE [LARGE SCALE GENOMIC DNA]</scope>
    <source>
        <strain evidence="2 3">EGI 63088</strain>
    </source>
</reference>
<keyword evidence="1" id="KW-0812">Transmembrane</keyword>
<feature type="transmembrane region" description="Helical" evidence="1">
    <location>
        <begin position="34"/>
        <end position="55"/>
    </location>
</feature>
<proteinExistence type="predicted"/>
<name>A0ABS9RU39_9GAMM</name>